<protein>
    <submittedName>
        <fullName evidence="2">Uncharacterized protein</fullName>
    </submittedName>
</protein>
<accession>A0A0F7L955</accession>
<reference evidence="2" key="1">
    <citation type="journal article" date="2015" name="Front. Microbiol.">
        <title>Combining genomic sequencing methods to explore viral diversity and reveal potential virus-host interactions.</title>
        <authorList>
            <person name="Chow C.E."/>
            <person name="Winget D.M."/>
            <person name="White R.A.III."/>
            <person name="Hallam S.J."/>
            <person name="Suttle C.A."/>
        </authorList>
    </citation>
    <scope>NUCLEOTIDE SEQUENCE</scope>
    <source>
        <strain evidence="2">Oxic1_8</strain>
    </source>
</reference>
<sequence length="88" mass="9883">MVGFGSARRAGCSGSGAPEPRRPGHRQSRRRVEHDGSRHRLDHSRHGDTGRQRDDRQESRPRSNRDRPERDGDRMGSSHGPPAMHGDP</sequence>
<evidence type="ECO:0000256" key="1">
    <source>
        <dbReference type="SAM" id="MobiDB-lite"/>
    </source>
</evidence>
<name>A0A0F7L955_9VIRU</name>
<reference evidence="2" key="2">
    <citation type="submission" date="2015-03" db="EMBL/GenBank/DDBJ databases">
        <authorList>
            <person name="Chow C.-E.T."/>
            <person name="Winget D.M."/>
            <person name="White R.A.III."/>
            <person name="Hallam S.J."/>
            <person name="Suttle C.A."/>
        </authorList>
    </citation>
    <scope>NUCLEOTIDE SEQUENCE</scope>
    <source>
        <strain evidence="2">Oxic1_8</strain>
    </source>
</reference>
<dbReference type="EMBL" id="KR029603">
    <property type="protein sequence ID" value="AKH48415.1"/>
    <property type="molecule type" value="Genomic_DNA"/>
</dbReference>
<feature type="region of interest" description="Disordered" evidence="1">
    <location>
        <begin position="1"/>
        <end position="88"/>
    </location>
</feature>
<feature type="compositionally biased region" description="Basic and acidic residues" evidence="1">
    <location>
        <begin position="30"/>
        <end position="76"/>
    </location>
</feature>
<feature type="compositionally biased region" description="Low complexity" evidence="1">
    <location>
        <begin position="1"/>
        <end position="17"/>
    </location>
</feature>
<evidence type="ECO:0000313" key="2">
    <source>
        <dbReference type="EMBL" id="AKH48415.1"/>
    </source>
</evidence>
<organism evidence="2">
    <name type="scientific">uncultured marine virus</name>
    <dbReference type="NCBI Taxonomy" id="186617"/>
    <lineage>
        <taxon>Viruses</taxon>
        <taxon>environmental samples</taxon>
    </lineage>
</organism>
<proteinExistence type="predicted"/>